<proteinExistence type="predicted"/>
<dbReference type="RefSeq" id="WP_269098353.1">
    <property type="nucleotide sequence ID" value="NZ_JAPUAC010000008.1"/>
</dbReference>
<dbReference type="Gene3D" id="3.40.50.620">
    <property type="entry name" value="HUPs"/>
    <property type="match status" value="1"/>
</dbReference>
<feature type="domain" description="Phosphoadenosine phosphosulphate reductase" evidence="1">
    <location>
        <begin position="76"/>
        <end position="139"/>
    </location>
</feature>
<dbReference type="AlphaFoldDB" id="A0ABD4VU10"/>
<sequence>MPIYKQIRPQQVCTRCVMDTSDEYIEFDENGVCQRCREYEKSILPWWNYGKGHEEELNNLIAEIKRKGEGKQYDCILGLSGGLDSCYMLHLAVKEWGLRPFVFHIDCGWNLPVAESNIKKICDNLGVHLHVQKLNWKEMRQMQIAFFKTGLPALDIPQDHAFIAQIDKFSQELGVKYIMNGYNICTEVVADPASWFVGGGQTSDPTYVKDVLKKHGNVRVKDYVWTSGIKHKFFIPYFKGVKTLQPLNLVEFTKQSMIDTLVKEYGYEPYGQKHFEDLLTKFLEAWWLPKRFGYDIRRAQLSSLVVTGQMTREEALKILEEPPCSEEECMKMFKEVAKRLEVSEEQMWEWFNLPKGPRFKYKSDAWMFDLGIKLYQFLGLDKRIRK</sequence>
<comment type="caution">
    <text evidence="2">The sequence shown here is derived from an EMBL/GenBank/DDBJ whole genome shotgun (WGS) entry which is preliminary data.</text>
</comment>
<dbReference type="Proteomes" id="UP001075704">
    <property type="component" value="Unassembled WGS sequence"/>
</dbReference>
<gene>
    <name evidence="2" type="ORF">O1422_12480</name>
</gene>
<evidence type="ECO:0000259" key="1">
    <source>
        <dbReference type="Pfam" id="PF01507"/>
    </source>
</evidence>
<evidence type="ECO:0000313" key="2">
    <source>
        <dbReference type="EMBL" id="MCZ2654978.1"/>
    </source>
</evidence>
<dbReference type="InterPro" id="IPR014729">
    <property type="entry name" value="Rossmann-like_a/b/a_fold"/>
</dbReference>
<organism evidence="2 3">
    <name type="scientific">Bacteroides fragilis</name>
    <dbReference type="NCBI Taxonomy" id="817"/>
    <lineage>
        <taxon>Bacteria</taxon>
        <taxon>Pseudomonadati</taxon>
        <taxon>Bacteroidota</taxon>
        <taxon>Bacteroidia</taxon>
        <taxon>Bacteroidales</taxon>
        <taxon>Bacteroidaceae</taxon>
        <taxon>Bacteroides</taxon>
    </lineage>
</organism>
<accession>A0ABD4VU10</accession>
<dbReference type="InterPro" id="IPR020022">
    <property type="entry name" value="N-acetyl_sugar_amidoTrfase"/>
</dbReference>
<reference evidence="2" key="1">
    <citation type="submission" date="2022-12" db="EMBL/GenBank/DDBJ databases">
        <title>Development of a Multilocus Sequence Typing Scheme for Bacteroides fragilis Based on Whole Genome Sequencing Data and Clinical Application.</title>
        <authorList>
            <person name="Nielsen F.D."/>
            <person name="Justesen U.S."/>
        </authorList>
    </citation>
    <scope>NUCLEOTIDE SEQUENCE</scope>
    <source>
        <strain evidence="2">BF_BC_ODE_DK_2015_2</strain>
    </source>
</reference>
<protein>
    <submittedName>
        <fullName evidence="2">N-acetyl sugar amidotransferase</fullName>
    </submittedName>
</protein>
<dbReference type="EMBL" id="JAPUAC010000008">
    <property type="protein sequence ID" value="MCZ2654978.1"/>
    <property type="molecule type" value="Genomic_DNA"/>
</dbReference>
<evidence type="ECO:0000313" key="3">
    <source>
        <dbReference type="Proteomes" id="UP001075704"/>
    </source>
</evidence>
<dbReference type="SUPFAM" id="SSF52402">
    <property type="entry name" value="Adenine nucleotide alpha hydrolases-like"/>
    <property type="match status" value="1"/>
</dbReference>
<dbReference type="NCBIfam" id="TIGR03573">
    <property type="entry name" value="WbuX"/>
    <property type="match status" value="1"/>
</dbReference>
<dbReference type="InterPro" id="IPR002500">
    <property type="entry name" value="PAPS_reduct_dom"/>
</dbReference>
<name>A0ABD4VU10_BACFG</name>
<dbReference type="Pfam" id="PF01507">
    <property type="entry name" value="PAPS_reduct"/>
    <property type="match status" value="1"/>
</dbReference>